<evidence type="ECO:0008006" key="3">
    <source>
        <dbReference type="Google" id="ProtNLM"/>
    </source>
</evidence>
<reference evidence="2" key="1">
    <citation type="journal article" date="2019" name="Int. J. Syst. Evol. Microbiol.">
        <title>The Global Catalogue of Microorganisms (GCM) 10K type strain sequencing project: providing services to taxonomists for standard genome sequencing and annotation.</title>
        <authorList>
            <consortium name="The Broad Institute Genomics Platform"/>
            <consortium name="The Broad Institute Genome Sequencing Center for Infectious Disease"/>
            <person name="Wu L."/>
            <person name="Ma J."/>
        </authorList>
    </citation>
    <scope>NUCLEOTIDE SEQUENCE [LARGE SCALE GENOMIC DNA]</scope>
    <source>
        <strain evidence="2">CGMCC 1.16455</strain>
    </source>
</reference>
<evidence type="ECO:0000313" key="1">
    <source>
        <dbReference type="EMBL" id="MFC5297018.1"/>
    </source>
</evidence>
<comment type="caution">
    <text evidence="1">The sequence shown here is derived from an EMBL/GenBank/DDBJ whole genome shotgun (WGS) entry which is preliminary data.</text>
</comment>
<organism evidence="1 2">
    <name type="scientific">Brachybacterium tyrofermentans</name>
    <dbReference type="NCBI Taxonomy" id="47848"/>
    <lineage>
        <taxon>Bacteria</taxon>
        <taxon>Bacillati</taxon>
        <taxon>Actinomycetota</taxon>
        <taxon>Actinomycetes</taxon>
        <taxon>Micrococcales</taxon>
        <taxon>Dermabacteraceae</taxon>
        <taxon>Brachybacterium</taxon>
    </lineage>
</organism>
<keyword evidence="2" id="KW-1185">Reference proteome</keyword>
<sequence>MIDIDVARRLKDAGLPWEPADGDLFMIDTEQMRDEAFMLSSMVIERGPGLAGGQVFRFNGTTEWALDSIEQHEALWIPREDQLRSALGTAFRALRREEDGVFTVDLSPADGAERREIRAPQAEDAYAGALLVHLTHAG</sequence>
<gene>
    <name evidence="1" type="ORF">ACFPK8_05795</name>
</gene>
<accession>A0ABW0FDC0</accession>
<dbReference type="GeneID" id="303298791"/>
<evidence type="ECO:0000313" key="2">
    <source>
        <dbReference type="Proteomes" id="UP001595937"/>
    </source>
</evidence>
<dbReference type="RefSeq" id="WP_193116798.1">
    <property type="nucleotide sequence ID" value="NZ_BAAAIR010000048.1"/>
</dbReference>
<dbReference type="Proteomes" id="UP001595937">
    <property type="component" value="Unassembled WGS sequence"/>
</dbReference>
<proteinExistence type="predicted"/>
<dbReference type="EMBL" id="JBHSLN010000018">
    <property type="protein sequence ID" value="MFC5297018.1"/>
    <property type="molecule type" value="Genomic_DNA"/>
</dbReference>
<name>A0ABW0FDC0_9MICO</name>
<protein>
    <recommendedName>
        <fullName evidence="3">Pilus assembly protein CpaE</fullName>
    </recommendedName>
</protein>